<dbReference type="EMBL" id="PXXU01000010">
    <property type="protein sequence ID" value="PSJ17998.1"/>
    <property type="molecule type" value="Genomic_DNA"/>
</dbReference>
<dbReference type="RefSeq" id="WP_106706153.1">
    <property type="nucleotide sequence ID" value="NZ_PXXU01000010.1"/>
</dbReference>
<keyword evidence="6 12" id="KW-0808">Transferase</keyword>
<evidence type="ECO:0000256" key="8">
    <source>
        <dbReference type="ARBA" id="ARBA00023096"/>
    </source>
</evidence>
<comment type="similarity">
    <text evidence="3 12">Belongs to the class-V pyridoxal-phosphate-dependent aminotransferase family. SerC subfamily.</text>
</comment>
<evidence type="ECO:0000256" key="4">
    <source>
        <dbReference type="ARBA" id="ARBA00022576"/>
    </source>
</evidence>
<dbReference type="OrthoDB" id="9809412at2"/>
<dbReference type="GO" id="GO:0004648">
    <property type="term" value="F:O-phospho-L-serine:2-oxoglutarate aminotransferase activity"/>
    <property type="evidence" value="ECO:0007669"/>
    <property type="project" value="UniProtKB-UniRule"/>
</dbReference>
<keyword evidence="9 12" id="KW-0718">Serine biosynthesis</keyword>
<evidence type="ECO:0000256" key="5">
    <source>
        <dbReference type="ARBA" id="ARBA00022605"/>
    </source>
</evidence>
<comment type="pathway">
    <text evidence="2 12 13">Amino-acid biosynthesis; L-serine biosynthesis; L-serine from 3-phospho-D-glycerate: step 2/3.</text>
</comment>
<comment type="pathway">
    <text evidence="1 12">Cofactor biosynthesis; pyridoxine 5'-phosphate biosynthesis; pyridoxine 5'-phosphate from D-erythrose 4-phosphate: step 3/5.</text>
</comment>
<feature type="binding site" evidence="12">
    <location>
        <position position="152"/>
    </location>
    <ligand>
        <name>pyridoxal 5'-phosphate</name>
        <dbReference type="ChEBI" id="CHEBI:597326"/>
    </ligand>
</feature>
<evidence type="ECO:0000256" key="6">
    <source>
        <dbReference type="ARBA" id="ARBA00022679"/>
    </source>
</evidence>
<evidence type="ECO:0000313" key="16">
    <source>
        <dbReference type="Proteomes" id="UP000241912"/>
    </source>
</evidence>
<feature type="modified residue" description="N6-(pyridoxal phosphate)lysine" evidence="12">
    <location>
        <position position="199"/>
    </location>
</feature>
<dbReference type="AlphaFoldDB" id="A0A2P7NWY8"/>
<feature type="binding site" evidence="12">
    <location>
        <position position="102"/>
    </location>
    <ligand>
        <name>pyridoxal 5'-phosphate</name>
        <dbReference type="ChEBI" id="CHEBI:597326"/>
    </ligand>
</feature>
<dbReference type="InterPro" id="IPR015421">
    <property type="entry name" value="PyrdxlP-dep_Trfase_major"/>
</dbReference>
<dbReference type="UniPathway" id="UPA00244">
    <property type="reaction ID" value="UER00311"/>
</dbReference>
<accession>A0A2P7NWY8</accession>
<dbReference type="FunFam" id="3.90.1150.10:FF:000006">
    <property type="entry name" value="Phosphoserine aminotransferase"/>
    <property type="match status" value="1"/>
</dbReference>
<dbReference type="NCBIfam" id="TIGR01364">
    <property type="entry name" value="serC_1"/>
    <property type="match status" value="1"/>
</dbReference>
<dbReference type="GO" id="GO:0030170">
    <property type="term" value="F:pyridoxal phosphate binding"/>
    <property type="evidence" value="ECO:0007669"/>
    <property type="project" value="UniProtKB-UniRule"/>
</dbReference>
<feature type="binding site" evidence="12">
    <location>
        <begin position="240"/>
        <end position="241"/>
    </location>
    <ligand>
        <name>pyridoxal 5'-phosphate</name>
        <dbReference type="ChEBI" id="CHEBI:597326"/>
    </ligand>
</feature>
<comment type="cofactor">
    <cofactor evidence="12">
        <name>pyridoxal 5'-phosphate</name>
        <dbReference type="ChEBI" id="CHEBI:597326"/>
    </cofactor>
    <text evidence="12">Binds 1 pyridoxal phosphate per subunit.</text>
</comment>
<comment type="caution">
    <text evidence="15">The sequence shown here is derived from an EMBL/GenBank/DDBJ whole genome shotgun (WGS) entry which is preliminary data.</text>
</comment>
<feature type="binding site" evidence="12">
    <location>
        <begin position="76"/>
        <end position="77"/>
    </location>
    <ligand>
        <name>pyridoxal 5'-phosphate</name>
        <dbReference type="ChEBI" id="CHEBI:597326"/>
    </ligand>
</feature>
<feature type="binding site" evidence="12">
    <location>
        <position position="198"/>
    </location>
    <ligand>
        <name>pyridoxal 5'-phosphate</name>
        <dbReference type="ChEBI" id="CHEBI:597326"/>
    </ligand>
</feature>
<evidence type="ECO:0000256" key="1">
    <source>
        <dbReference type="ARBA" id="ARBA00004915"/>
    </source>
</evidence>
<keyword evidence="8 12" id="KW-0664">Pyridoxine biosynthesis</keyword>
<keyword evidence="5 12" id="KW-0028">Amino-acid biosynthesis</keyword>
<dbReference type="Pfam" id="PF00266">
    <property type="entry name" value="Aminotran_5"/>
    <property type="match status" value="1"/>
</dbReference>
<dbReference type="Gene3D" id="3.90.1150.10">
    <property type="entry name" value="Aspartate Aminotransferase, domain 1"/>
    <property type="match status" value="1"/>
</dbReference>
<evidence type="ECO:0000313" key="15">
    <source>
        <dbReference type="EMBL" id="PSJ17998.1"/>
    </source>
</evidence>
<dbReference type="UniPathway" id="UPA00135">
    <property type="reaction ID" value="UER00197"/>
</dbReference>
<dbReference type="SUPFAM" id="SSF53383">
    <property type="entry name" value="PLP-dependent transferases"/>
    <property type="match status" value="1"/>
</dbReference>
<dbReference type="NCBIfam" id="NF003764">
    <property type="entry name" value="PRK05355.1"/>
    <property type="match status" value="1"/>
</dbReference>
<reference evidence="15 16" key="1">
    <citation type="submission" date="2018-03" db="EMBL/GenBank/DDBJ databases">
        <title>Draft genome of Nitrosomonas supralitoralis APG5.</title>
        <authorList>
            <person name="Urakawa H."/>
            <person name="Lopez J.V."/>
        </authorList>
    </citation>
    <scope>NUCLEOTIDE SEQUENCE [LARGE SCALE GENOMIC DNA]</scope>
    <source>
        <strain evidence="15 16">APG5</strain>
    </source>
</reference>
<comment type="subcellular location">
    <subcellularLocation>
        <location evidence="12">Cytoplasm</location>
    </subcellularLocation>
</comment>
<dbReference type="InterPro" id="IPR015424">
    <property type="entry name" value="PyrdxlP-dep_Trfase"/>
</dbReference>
<evidence type="ECO:0000259" key="14">
    <source>
        <dbReference type="Pfam" id="PF00266"/>
    </source>
</evidence>
<comment type="caution">
    <text evidence="12">Lacks conserved residue(s) required for the propagation of feature annotation.</text>
</comment>
<dbReference type="InterPro" id="IPR020578">
    <property type="entry name" value="Aminotrans_V_PyrdxlP_BS"/>
</dbReference>
<feature type="domain" description="Aminotransferase class V" evidence="14">
    <location>
        <begin position="4"/>
        <end position="351"/>
    </location>
</feature>
<dbReference type="HAMAP" id="MF_00160">
    <property type="entry name" value="SerC_aminotrans_5"/>
    <property type="match status" value="1"/>
</dbReference>
<dbReference type="PIRSF" id="PIRSF000525">
    <property type="entry name" value="SerC"/>
    <property type="match status" value="1"/>
</dbReference>
<proteinExistence type="inferred from homology"/>
<dbReference type="InterPro" id="IPR022278">
    <property type="entry name" value="Pser_aminoTfrase"/>
</dbReference>
<dbReference type="Proteomes" id="UP000241912">
    <property type="component" value="Unassembled WGS sequence"/>
</dbReference>
<name>A0A2P7NWY8_9PROT</name>
<feature type="binding site" evidence="12">
    <location>
        <position position="42"/>
    </location>
    <ligand>
        <name>L-glutamate</name>
        <dbReference type="ChEBI" id="CHEBI:29985"/>
    </ligand>
</feature>
<dbReference type="GO" id="GO:0006564">
    <property type="term" value="P:L-serine biosynthetic process"/>
    <property type="evidence" value="ECO:0007669"/>
    <property type="project" value="UniProtKB-UniRule"/>
</dbReference>
<keyword evidence="16" id="KW-1185">Reference proteome</keyword>
<comment type="subunit">
    <text evidence="12">Homodimer.</text>
</comment>
<dbReference type="PROSITE" id="PS00595">
    <property type="entry name" value="AA_TRANSFER_CLASS_5"/>
    <property type="match status" value="1"/>
</dbReference>
<evidence type="ECO:0000256" key="3">
    <source>
        <dbReference type="ARBA" id="ARBA00006904"/>
    </source>
</evidence>
<dbReference type="PANTHER" id="PTHR43247:SF1">
    <property type="entry name" value="PHOSPHOSERINE AMINOTRANSFERASE"/>
    <property type="match status" value="1"/>
</dbReference>
<dbReference type="PANTHER" id="PTHR43247">
    <property type="entry name" value="PHOSPHOSERINE AMINOTRANSFERASE"/>
    <property type="match status" value="1"/>
</dbReference>
<keyword evidence="4 12" id="KW-0032">Aminotransferase</keyword>
<dbReference type="EC" id="2.6.1.52" evidence="12"/>
<evidence type="ECO:0000256" key="2">
    <source>
        <dbReference type="ARBA" id="ARBA00005099"/>
    </source>
</evidence>
<evidence type="ECO:0000256" key="9">
    <source>
        <dbReference type="ARBA" id="ARBA00023299"/>
    </source>
</evidence>
<gene>
    <name evidence="12" type="primary">serC</name>
    <name evidence="15" type="ORF">C7H79_04760</name>
</gene>
<evidence type="ECO:0000256" key="11">
    <source>
        <dbReference type="ARBA" id="ARBA00049007"/>
    </source>
</evidence>
<keyword evidence="12" id="KW-0963">Cytoplasm</keyword>
<comment type="catalytic activity">
    <reaction evidence="11 12 13">
        <text>O-phospho-L-serine + 2-oxoglutarate = 3-phosphooxypyruvate + L-glutamate</text>
        <dbReference type="Rhea" id="RHEA:14329"/>
        <dbReference type="ChEBI" id="CHEBI:16810"/>
        <dbReference type="ChEBI" id="CHEBI:18110"/>
        <dbReference type="ChEBI" id="CHEBI:29985"/>
        <dbReference type="ChEBI" id="CHEBI:57524"/>
        <dbReference type="EC" id="2.6.1.52"/>
    </reaction>
</comment>
<evidence type="ECO:0000256" key="12">
    <source>
        <dbReference type="HAMAP-Rule" id="MF_00160"/>
    </source>
</evidence>
<evidence type="ECO:0000256" key="10">
    <source>
        <dbReference type="ARBA" id="ARBA00047630"/>
    </source>
</evidence>
<feature type="binding site" evidence="12">
    <location>
        <position position="175"/>
    </location>
    <ligand>
        <name>pyridoxal 5'-phosphate</name>
        <dbReference type="ChEBI" id="CHEBI:597326"/>
    </ligand>
</feature>
<evidence type="ECO:0000256" key="13">
    <source>
        <dbReference type="RuleBase" id="RU004505"/>
    </source>
</evidence>
<keyword evidence="7 12" id="KW-0663">Pyridoxal phosphate</keyword>
<dbReference type="Gene3D" id="3.40.640.10">
    <property type="entry name" value="Type I PLP-dependent aspartate aminotransferase-like (Major domain)"/>
    <property type="match status" value="1"/>
</dbReference>
<dbReference type="InterPro" id="IPR015422">
    <property type="entry name" value="PyrdxlP-dep_Trfase_small"/>
</dbReference>
<dbReference type="CDD" id="cd00611">
    <property type="entry name" value="PSAT_like"/>
    <property type="match status" value="1"/>
</dbReference>
<organism evidence="15 16">
    <name type="scientific">Nitrosomonas supralitoralis</name>
    <dbReference type="NCBI Taxonomy" id="2116706"/>
    <lineage>
        <taxon>Bacteria</taxon>
        <taxon>Pseudomonadati</taxon>
        <taxon>Pseudomonadota</taxon>
        <taxon>Betaproteobacteria</taxon>
        <taxon>Nitrosomonadales</taxon>
        <taxon>Nitrosomonadaceae</taxon>
        <taxon>Nitrosomonas</taxon>
    </lineage>
</organism>
<dbReference type="GO" id="GO:0005737">
    <property type="term" value="C:cytoplasm"/>
    <property type="evidence" value="ECO:0007669"/>
    <property type="project" value="UniProtKB-SubCell"/>
</dbReference>
<evidence type="ECO:0000256" key="7">
    <source>
        <dbReference type="ARBA" id="ARBA00022898"/>
    </source>
</evidence>
<dbReference type="InterPro" id="IPR000192">
    <property type="entry name" value="Aminotrans_V_dom"/>
</dbReference>
<comment type="catalytic activity">
    <reaction evidence="10 12">
        <text>4-(phosphooxy)-L-threonine + 2-oxoglutarate = (R)-3-hydroxy-2-oxo-4-phosphooxybutanoate + L-glutamate</text>
        <dbReference type="Rhea" id="RHEA:16573"/>
        <dbReference type="ChEBI" id="CHEBI:16810"/>
        <dbReference type="ChEBI" id="CHEBI:29985"/>
        <dbReference type="ChEBI" id="CHEBI:58452"/>
        <dbReference type="ChEBI" id="CHEBI:58538"/>
        <dbReference type="EC" id="2.6.1.52"/>
    </reaction>
</comment>
<dbReference type="FunFam" id="3.40.640.10:FF:000010">
    <property type="entry name" value="Phosphoserine aminotransferase"/>
    <property type="match status" value="1"/>
</dbReference>
<sequence length="363" mass="40357">MDQIFNFSAGPAVLPKEVLQQARDEMLDWHGSGMSVMEMSHRGKEFMSIAEKAESDFRELVGIPKNYKVLFLQGGASSQFSMVPMNLLRGKTKADYINTGQWSTKAIEEASRYCTINVAASSTNTNFTSVPTQDNWRLDSNAAYIHYTSNETIGGVEFHWIPEIDLNNTIPLVVDMSSDILSRPLDITRFGLIYAGAQKNLGPAGLTLVVVREDLLGKPLPGTPTLYDYQIHAQNDSMYNTPPTYAMYITGLVFAWLKNKGGLVTMEKINIAKANLLYGLLDNTDFYHCPVAKADRSRMNIPFTLRNPALDEEFLMQASNNGLIQLKGHRSVGGMRASMYNAMPIEGVAKLVAFMKEFACQHA</sequence>
<comment type="function">
    <text evidence="12">Catalyzes the reversible conversion of 3-phosphohydroxypyruvate to phosphoserine and of 3-hydroxy-2-oxo-4-phosphonooxybutanoate to phosphohydroxythreonine.</text>
</comment>
<protein>
    <recommendedName>
        <fullName evidence="12">Phosphoserine aminotransferase</fullName>
        <ecNumber evidence="12">2.6.1.52</ecNumber>
    </recommendedName>
    <alternativeName>
        <fullName evidence="12">Phosphohydroxythreonine aminotransferase</fullName>
        <shortName evidence="12">PSAT</shortName>
    </alternativeName>
</protein>
<dbReference type="GO" id="GO:0008615">
    <property type="term" value="P:pyridoxine biosynthetic process"/>
    <property type="evidence" value="ECO:0007669"/>
    <property type="project" value="UniProtKB-UniRule"/>
</dbReference>